<name>I4B0C6_TURPD</name>
<keyword evidence="2" id="KW-1185">Reference proteome</keyword>
<protein>
    <submittedName>
        <fullName evidence="1">Uncharacterized protein</fullName>
    </submittedName>
</protein>
<evidence type="ECO:0000313" key="2">
    <source>
        <dbReference type="Proteomes" id="UP000006048"/>
    </source>
</evidence>
<accession>I4B0C6</accession>
<proteinExistence type="predicted"/>
<dbReference type="KEGG" id="tpx:Turpa_0070"/>
<dbReference type="EMBL" id="CP002959">
    <property type="protein sequence ID" value="AFM10733.1"/>
    <property type="molecule type" value="Genomic_DNA"/>
</dbReference>
<dbReference type="AlphaFoldDB" id="I4B0C6"/>
<gene>
    <name evidence="1" type="ordered locus">Turpa_0070</name>
</gene>
<reference evidence="1 2" key="1">
    <citation type="submission" date="2012-06" db="EMBL/GenBank/DDBJ databases">
        <title>The complete chromosome of genome of Turneriella parva DSM 21527.</title>
        <authorList>
            <consortium name="US DOE Joint Genome Institute (JGI-PGF)"/>
            <person name="Lucas S."/>
            <person name="Han J."/>
            <person name="Lapidus A."/>
            <person name="Bruce D."/>
            <person name="Goodwin L."/>
            <person name="Pitluck S."/>
            <person name="Peters L."/>
            <person name="Kyrpides N."/>
            <person name="Mavromatis K."/>
            <person name="Ivanova N."/>
            <person name="Mikhailova N."/>
            <person name="Chertkov O."/>
            <person name="Detter J.C."/>
            <person name="Tapia R."/>
            <person name="Han C."/>
            <person name="Land M."/>
            <person name="Hauser L."/>
            <person name="Markowitz V."/>
            <person name="Cheng J.-F."/>
            <person name="Hugenholtz P."/>
            <person name="Woyke T."/>
            <person name="Wu D."/>
            <person name="Gronow S."/>
            <person name="Wellnitz S."/>
            <person name="Brambilla E."/>
            <person name="Klenk H.-P."/>
            <person name="Eisen J.A."/>
        </authorList>
    </citation>
    <scope>NUCLEOTIDE SEQUENCE [LARGE SCALE GENOMIC DNA]</scope>
    <source>
        <strain evidence="2">ATCC BAA-1111 / DSM 21527 / NCTC 11395 / H</strain>
    </source>
</reference>
<sequence length="47" mass="5272">MIVALLGHPVKYLPSSSKGPLSLIEKDDTPYLYINQTLAIDHLRPPR</sequence>
<dbReference type="HOGENOM" id="CLU_3174496_0_0_12"/>
<dbReference type="Proteomes" id="UP000006048">
    <property type="component" value="Chromosome"/>
</dbReference>
<evidence type="ECO:0000313" key="1">
    <source>
        <dbReference type="EMBL" id="AFM10733.1"/>
    </source>
</evidence>
<organism evidence="1 2">
    <name type="scientific">Turneriella parva (strain ATCC BAA-1111 / DSM 21527 / NCTC 11395 / H)</name>
    <name type="common">Leptospira parva</name>
    <dbReference type="NCBI Taxonomy" id="869212"/>
    <lineage>
        <taxon>Bacteria</taxon>
        <taxon>Pseudomonadati</taxon>
        <taxon>Spirochaetota</taxon>
        <taxon>Spirochaetia</taxon>
        <taxon>Leptospirales</taxon>
        <taxon>Leptospiraceae</taxon>
        <taxon>Turneriella</taxon>
    </lineage>
</organism>
<dbReference type="STRING" id="869212.Turpa_0070"/>